<dbReference type="PANTHER" id="PTHR21340:SF0">
    <property type="entry name" value="BIS(5'-NUCLEOSYL)-TETRAPHOSPHATASE [ASYMMETRICAL]"/>
    <property type="match status" value="1"/>
</dbReference>
<gene>
    <name evidence="3" type="ORF">A142_08215</name>
</gene>
<dbReference type="AlphaFoldDB" id="A0A1E5FEB9"/>
<evidence type="ECO:0000256" key="1">
    <source>
        <dbReference type="ARBA" id="ARBA00022801"/>
    </source>
</evidence>
<reference evidence="3 4" key="1">
    <citation type="journal article" date="2012" name="Science">
        <title>Ecological populations of bacteria act as socially cohesive units of antibiotic production and resistance.</title>
        <authorList>
            <person name="Cordero O.X."/>
            <person name="Wildschutte H."/>
            <person name="Kirkup B."/>
            <person name="Proehl S."/>
            <person name="Ngo L."/>
            <person name="Hussain F."/>
            <person name="Le Roux F."/>
            <person name="Mincer T."/>
            <person name="Polz M.F."/>
        </authorList>
    </citation>
    <scope>NUCLEOTIDE SEQUENCE [LARGE SCALE GENOMIC DNA]</scope>
    <source>
        <strain evidence="3 4">12E03</strain>
    </source>
</reference>
<dbReference type="Pfam" id="PF00293">
    <property type="entry name" value="NUDIX"/>
    <property type="match status" value="1"/>
</dbReference>
<dbReference type="Proteomes" id="UP000094802">
    <property type="component" value="Unassembled WGS sequence"/>
</dbReference>
<dbReference type="GO" id="GO:0004081">
    <property type="term" value="F:bis(5'-nucleosyl)-tetraphosphatase (asymmetrical) activity"/>
    <property type="evidence" value="ECO:0007669"/>
    <property type="project" value="TreeGrafter"/>
</dbReference>
<dbReference type="PANTHER" id="PTHR21340">
    <property type="entry name" value="DIADENOSINE 5,5-P1,P4-TETRAPHOSPHATE PYROPHOSPHOHYDROLASE MUTT"/>
    <property type="match status" value="1"/>
</dbReference>
<dbReference type="Gene3D" id="3.90.79.10">
    <property type="entry name" value="Nucleoside Triphosphate Pyrophosphohydrolase"/>
    <property type="match status" value="1"/>
</dbReference>
<dbReference type="EMBL" id="AJZD02000268">
    <property type="protein sequence ID" value="OEF88385.1"/>
    <property type="molecule type" value="Genomic_DNA"/>
</dbReference>
<evidence type="ECO:0000313" key="3">
    <source>
        <dbReference type="EMBL" id="OEF88385.1"/>
    </source>
</evidence>
<feature type="domain" description="Nudix hydrolase" evidence="2">
    <location>
        <begin position="1"/>
        <end position="138"/>
    </location>
</feature>
<proteinExistence type="predicted"/>
<dbReference type="InterPro" id="IPR015797">
    <property type="entry name" value="NUDIX_hydrolase-like_dom_sf"/>
</dbReference>
<name>A0A1E5FEB9_VIBSP</name>
<organism evidence="3 4">
    <name type="scientific">Vibrio splendidus 12E03</name>
    <dbReference type="NCBI Taxonomy" id="1191305"/>
    <lineage>
        <taxon>Bacteria</taxon>
        <taxon>Pseudomonadati</taxon>
        <taxon>Pseudomonadota</taxon>
        <taxon>Gammaproteobacteria</taxon>
        <taxon>Vibrionales</taxon>
        <taxon>Vibrionaceae</taxon>
        <taxon>Vibrio</taxon>
    </lineage>
</organism>
<evidence type="ECO:0000313" key="4">
    <source>
        <dbReference type="Proteomes" id="UP000094802"/>
    </source>
</evidence>
<protein>
    <submittedName>
        <fullName evidence="3">NUDIX pyrophosphatase</fullName>
    </submittedName>
</protein>
<keyword evidence="1" id="KW-0378">Hydrolase</keyword>
<sequence length="150" mass="17551">MRAPFQVLVFPYKTVDNKSRFLIARRRDNGVWQAISGGGEDNESLLEAAKRELSEEAQLVGCNWQLLDSMCMLPKVFYAGNHNWTEHPFVIPEHSFSVKVTEDPQLSNEHTDYRWCDYQEAIELLTYDSNRNALWEINERLYKASLKYTD</sequence>
<dbReference type="GO" id="GO:0006167">
    <property type="term" value="P:AMP biosynthetic process"/>
    <property type="evidence" value="ECO:0007669"/>
    <property type="project" value="TreeGrafter"/>
</dbReference>
<dbReference type="InterPro" id="IPR000086">
    <property type="entry name" value="NUDIX_hydrolase_dom"/>
</dbReference>
<dbReference type="GO" id="GO:0006754">
    <property type="term" value="P:ATP biosynthetic process"/>
    <property type="evidence" value="ECO:0007669"/>
    <property type="project" value="TreeGrafter"/>
</dbReference>
<dbReference type="InterPro" id="IPR051325">
    <property type="entry name" value="Nudix_hydrolase_domain"/>
</dbReference>
<dbReference type="PROSITE" id="PS51462">
    <property type="entry name" value="NUDIX"/>
    <property type="match status" value="1"/>
</dbReference>
<dbReference type="OrthoDB" id="9761969at2"/>
<dbReference type="CDD" id="cd04664">
    <property type="entry name" value="NUDIX_DHNTPase_like"/>
    <property type="match status" value="1"/>
</dbReference>
<dbReference type="SUPFAM" id="SSF55811">
    <property type="entry name" value="Nudix"/>
    <property type="match status" value="1"/>
</dbReference>
<evidence type="ECO:0000259" key="2">
    <source>
        <dbReference type="PROSITE" id="PS51462"/>
    </source>
</evidence>
<dbReference type="RefSeq" id="WP_019823495.1">
    <property type="nucleotide sequence ID" value="NZ_AJZD02000268.1"/>
</dbReference>
<comment type="caution">
    <text evidence="3">The sequence shown here is derived from an EMBL/GenBank/DDBJ whole genome shotgun (WGS) entry which is preliminary data.</text>
</comment>
<accession>A0A1E5FEB9</accession>